<dbReference type="PANTHER" id="PTHR40252">
    <property type="entry name" value="BLR0328 PROTEIN"/>
    <property type="match status" value="1"/>
</dbReference>
<dbReference type="Proteomes" id="UP000053326">
    <property type="component" value="Unassembled WGS sequence"/>
</dbReference>
<evidence type="ECO:0000259" key="1">
    <source>
        <dbReference type="SMART" id="SM00897"/>
    </source>
</evidence>
<accession>A0A117LB14</accession>
<dbReference type="InterPro" id="IPR013702">
    <property type="entry name" value="FIST_domain_N"/>
</dbReference>
<evidence type="ECO:0000259" key="2">
    <source>
        <dbReference type="SMART" id="SM01204"/>
    </source>
</evidence>
<reference evidence="4" key="1">
    <citation type="journal article" date="2015" name="MBio">
        <title>Genome-Resolved Metagenomic Analysis Reveals Roles for Candidate Phyla and Other Microbial Community Members in Biogeochemical Transformations in Oil Reservoirs.</title>
        <authorList>
            <person name="Hu P."/>
            <person name="Tom L."/>
            <person name="Singh A."/>
            <person name="Thomas B.C."/>
            <person name="Baker B.J."/>
            <person name="Piceno Y.M."/>
            <person name="Andersen G.L."/>
            <person name="Banfield J.F."/>
        </authorList>
    </citation>
    <scope>NUCLEOTIDE SEQUENCE [LARGE SCALE GENOMIC DNA]</scope>
</reference>
<comment type="caution">
    <text evidence="3">The sequence shown here is derived from an EMBL/GenBank/DDBJ whole genome shotgun (WGS) entry which is preliminary data.</text>
</comment>
<gene>
    <name evidence="3" type="ORF">XD66_1075</name>
</gene>
<feature type="domain" description="FIST C-domain" evidence="2">
    <location>
        <begin position="229"/>
        <end position="365"/>
    </location>
</feature>
<evidence type="ECO:0000313" key="4">
    <source>
        <dbReference type="Proteomes" id="UP000053326"/>
    </source>
</evidence>
<dbReference type="Pfam" id="PF08495">
    <property type="entry name" value="FIST"/>
    <property type="match status" value="1"/>
</dbReference>
<dbReference type="SMART" id="SM01204">
    <property type="entry name" value="FIST_C"/>
    <property type="match status" value="1"/>
</dbReference>
<dbReference type="InterPro" id="IPR019494">
    <property type="entry name" value="FIST_C"/>
</dbReference>
<dbReference type="AlphaFoldDB" id="A0A117LB14"/>
<feature type="domain" description="FIST" evidence="1">
    <location>
        <begin position="36"/>
        <end position="228"/>
    </location>
</feature>
<proteinExistence type="predicted"/>
<dbReference type="Pfam" id="PF10442">
    <property type="entry name" value="FIST_C"/>
    <property type="match status" value="1"/>
</dbReference>
<dbReference type="PANTHER" id="PTHR40252:SF2">
    <property type="entry name" value="BLR0328 PROTEIN"/>
    <property type="match status" value="1"/>
</dbReference>
<name>A0A117LB14_9THEO</name>
<sequence>MTRIPDLRVGVGFSNEYDAGAAVQRALEQALSRTGRPALTLVLTTEGYDPEEVLTGAVKVVGNSPLVGAWVPGIIFGFEVYARGVGVCTIGGEGIEAVTHLERTISACPFAKGEKAGEALIEKGGDSPGTVLLFPDGSSANISELLRGLYNAIGPDFKYIGGGSGDNLRFNSTYQFTEEGVGSDAVAAAVLRGINFKVELDHGWSPAGEPFTITRAEGRRVYEIDGIPAFERYTALVRSCTRNGFPYYGMQYPLGLPAAGGKFIIRDPLKAEEDGSILFVTEIPENTIATIMEGDAESLVVAAGRVAESALNTPATSKVLILFDCVSRYLLLGKDFSREMEAIAGSLKPEIPVLGMLSFGEISSVSGTPLFYNKTIVAAAGW</sequence>
<evidence type="ECO:0000313" key="3">
    <source>
        <dbReference type="EMBL" id="KUK36218.1"/>
    </source>
</evidence>
<dbReference type="EMBL" id="LGFO01000139">
    <property type="protein sequence ID" value="KUK36218.1"/>
    <property type="molecule type" value="Genomic_DNA"/>
</dbReference>
<organism evidence="3 4">
    <name type="scientific">Thermacetogenium phaeum</name>
    <dbReference type="NCBI Taxonomy" id="85874"/>
    <lineage>
        <taxon>Bacteria</taxon>
        <taxon>Bacillati</taxon>
        <taxon>Bacillota</taxon>
        <taxon>Clostridia</taxon>
        <taxon>Thermoanaerobacterales</taxon>
        <taxon>Thermoanaerobacteraceae</taxon>
        <taxon>Thermacetogenium</taxon>
    </lineage>
</organism>
<protein>
    <submittedName>
        <fullName evidence="3">FIST domain-containing signal transduction protein</fullName>
    </submittedName>
</protein>
<dbReference type="SMART" id="SM00897">
    <property type="entry name" value="FIST"/>
    <property type="match status" value="1"/>
</dbReference>